<dbReference type="GO" id="GO:0055085">
    <property type="term" value="P:transmembrane transport"/>
    <property type="evidence" value="ECO:0007669"/>
    <property type="project" value="InterPro"/>
</dbReference>
<dbReference type="Gene3D" id="3.40.190.10">
    <property type="entry name" value="Periplasmic binding protein-like II"/>
    <property type="match status" value="1"/>
</dbReference>
<gene>
    <name evidence="12" type="primary">appF</name>
    <name evidence="12" type="ORF">SNEC2469_LOCUS34215</name>
</gene>
<dbReference type="Gene3D" id="3.10.105.10">
    <property type="entry name" value="Dipeptide-binding Protein, Domain 3"/>
    <property type="match status" value="1"/>
</dbReference>
<dbReference type="InterPro" id="IPR050483">
    <property type="entry name" value="CoA-transferase_III_domain"/>
</dbReference>
<evidence type="ECO:0000256" key="8">
    <source>
        <dbReference type="ARBA" id="ARBA00023136"/>
    </source>
</evidence>
<dbReference type="InterPro" id="IPR023606">
    <property type="entry name" value="CoA-Trfase_III_dom_1_sf"/>
</dbReference>
<feature type="transmembrane region" description="Helical" evidence="9">
    <location>
        <begin position="608"/>
        <end position="635"/>
    </location>
</feature>
<sequence>MLKVACSPVERPWVDNEAPEDPGAPVYGGKIKLAYIGETNSWLPGKGNFAAAGLNVAAAIYDAFLMRDSEWQIRPYLAQSIIPNEDHSVWRMTLRPNVRFHDGTALDAAAVKWNFDTLHKAPGTVTFGAVRDVDSVEIIDALTVDYHLTKSIVAFPDLLIGPVGWPFSPTAAARMGDDAGSYPVGTGPFRFVQWRRDDRIELQRNEDYWQAGLPYLDELEFRPLPDEETRLASLISRDVDAIQTMRQTTVDRIRQTVGIHRYEFVGNNGSGSIFNALQPPVDDVRVRRALAYALPQDAVIEVLGGAGITPAQNQYFNPPSIWFSPLVAQRYPQSNQDEARRLRNAYVNDRNRSDGKSPGDPVAIEFLCLPDPSLMEVAQVYQAFWRAVGFEVRLRQVEQASHIVRVSRDDFMITCWRSGGEADPYITLSNAFGPPAEQPLNFTNFTHPEIDAALEILRTETQFDARYAAVERIMMVLVDEMPQLWNAASSSVIAVRPEVRNVAGWRFPDGSAGASAEAILEIRSELGLDRPLLVRYFDWLGNTVTGDLGRSYITRQPVLDAILERLPVTAQLGLMAMLIALIAALPLAMVSAYHVGGWIDRGVTSFTFGLLAVPGFMMAILLILVFADFIVLARAKGADGLGRDILARLVYGARVSAVISLTAVSIGMVVGGTLGMIVGYFRGLAERIVMACVDVILGFPGLVLLLALVAFVGQSLLAISLVIGFLSIPAYARVARANTLVVAQREFVLAAKAMGASTSWILAREILPNVILPVLAYGLVAMGFVIVIEGALAFLGLSVEPPQPTWGGMISEGKRYLNSHVHVALVPSVTMFVHAVTDFSFDVARGETLGLVGESGCGKSSAGRAIMQLPPPDSGRVMLNETDLTDLDSMSLRSERRRLQMIFQDPISSLNPRRRVRDIVGEGLAIRGVERTALAARVDEVMVAVGLDPTVVGDRYPHEFSGGQCQRICIARSLVLRPDLVICDEPVSALDVSVQAQVLNLLEDMKARYQLTLLFIAHDLAVVKNVSDRVAVMYLGSLCELGGTEDLFRCPKAAAACVDQKPALRAIGNNSHAPLAGIRVLDLATEHAELTGRLLADLGAQVIKAEPPEGAASRRMPPFDEQQPSKSLYWAYVGAGKTSIVLDITSVEGRRRFLELVAGADVLIESFRPGFLESLKYDYATLAENNSRLIQLCVSPYGQHGPKALWPATDLIIEAAGGRIALQGDSDRPPLPVGYPQAAFQAGAQGAADILIALNERAISGCGQLLDLSMQEVMFWTLMGAQGAPVCVASDPPGSGDDRSTAQSGFAGLVPGFLACADGIVAVGLAAISPGVKGMLKLVIEEAAETQQLHSDLLAVDWDRWVELLKDGTISQSLFLQALDLLQKFVKARSKADLTRWAQLKDVRLGPCFDAHDLLSDEHFAAREFFCEIDGLIQPGRWAQLSRTPLSLASPAPELGAGPWPDWSETTPYCAPKTPVAQRQGHAFAGLKVADFSWVAAGPTITKALADHGATVVKIESSKRPDLARTLPPFWPGEAGLERSYWMSLYGTSKYSLACDLTSQAGRQLARSVVDWADVVVESFSPGTMKRFGLDYQSFADSRPDLVMLSTSLLGQTGPRAEFAGFGQQGAGFAGLHAITGWPDRIPSGVYAPYTDVIAPKFGISALAAALLERRHSGRGQYIDLSQVESAVHFIAPVVLDYAANGHITGPAGCDSLQACPHGIFPAAGKERYIAIAIETALQWRALCSLVSVGDLAQPAFDDLQARLQVAPEINAAIAAWTVLHDRYALVEQLIGAGIPASVVLRPTEVYKDPQIEDL</sequence>
<dbReference type="InterPro" id="IPR017871">
    <property type="entry name" value="ABC_transporter-like_CS"/>
</dbReference>
<dbReference type="PROSITE" id="PS00211">
    <property type="entry name" value="ABC_TRANSPORTER_1"/>
    <property type="match status" value="1"/>
</dbReference>
<dbReference type="EMBL" id="CAJNJA010093473">
    <property type="protein sequence ID" value="CAE7941248.1"/>
    <property type="molecule type" value="Genomic_DNA"/>
</dbReference>
<dbReference type="SUPFAM" id="SSF53850">
    <property type="entry name" value="Periplasmic binding protein-like II"/>
    <property type="match status" value="1"/>
</dbReference>
<dbReference type="SUPFAM" id="SSF89796">
    <property type="entry name" value="CoA-transferase family III (CaiB/BaiF)"/>
    <property type="match status" value="2"/>
</dbReference>
<accession>A0A813CBY6</accession>
<evidence type="ECO:0000256" key="9">
    <source>
        <dbReference type="SAM" id="Phobius"/>
    </source>
</evidence>
<keyword evidence="3" id="KW-0808">Transferase</keyword>
<evidence type="ECO:0000313" key="12">
    <source>
        <dbReference type="EMBL" id="CAE7941248.1"/>
    </source>
</evidence>
<dbReference type="InterPro" id="IPR000914">
    <property type="entry name" value="SBP_5_dom"/>
</dbReference>
<feature type="transmembrane region" description="Helical" evidence="9">
    <location>
        <begin position="775"/>
        <end position="795"/>
    </location>
</feature>
<dbReference type="Gene3D" id="3.30.1540.10">
    <property type="entry name" value="formyl-coa transferase, domain 3"/>
    <property type="match status" value="2"/>
</dbReference>
<dbReference type="Pfam" id="PF00496">
    <property type="entry name" value="SBP_bac_5"/>
    <property type="match status" value="1"/>
</dbReference>
<evidence type="ECO:0000313" key="13">
    <source>
        <dbReference type="Proteomes" id="UP000601435"/>
    </source>
</evidence>
<dbReference type="SUPFAM" id="SSF52540">
    <property type="entry name" value="P-loop containing nucleoside triphosphate hydrolases"/>
    <property type="match status" value="1"/>
</dbReference>
<feature type="transmembrane region" description="Helical" evidence="9">
    <location>
        <begin position="572"/>
        <end position="596"/>
    </location>
</feature>
<dbReference type="Gene3D" id="3.40.50.10540">
    <property type="entry name" value="Crotonobetainyl-coa:carnitine coa-transferase, domain 1"/>
    <property type="match status" value="2"/>
</dbReference>
<dbReference type="Gene3D" id="3.40.50.300">
    <property type="entry name" value="P-loop containing nucleotide triphosphate hydrolases"/>
    <property type="match status" value="1"/>
</dbReference>
<dbReference type="PANTHER" id="PTHR48207:SF3">
    <property type="entry name" value="SUCCINATE--HYDROXYMETHYLGLUTARATE COA-TRANSFERASE"/>
    <property type="match status" value="1"/>
</dbReference>
<evidence type="ECO:0000256" key="5">
    <source>
        <dbReference type="ARBA" id="ARBA00022741"/>
    </source>
</evidence>
<evidence type="ECO:0000259" key="10">
    <source>
        <dbReference type="PROSITE" id="PS50893"/>
    </source>
</evidence>
<dbReference type="Proteomes" id="UP000601435">
    <property type="component" value="Unassembled WGS sequence"/>
</dbReference>
<dbReference type="Pfam" id="PF00005">
    <property type="entry name" value="ABC_tran"/>
    <property type="match status" value="1"/>
</dbReference>
<dbReference type="Pfam" id="PF02515">
    <property type="entry name" value="CoA_transf_3"/>
    <property type="match status" value="2"/>
</dbReference>
<dbReference type="Pfam" id="PF00528">
    <property type="entry name" value="BPD_transp_1"/>
    <property type="match status" value="1"/>
</dbReference>
<organism evidence="12 13">
    <name type="scientific">Symbiodinium necroappetens</name>
    <dbReference type="NCBI Taxonomy" id="1628268"/>
    <lineage>
        <taxon>Eukaryota</taxon>
        <taxon>Sar</taxon>
        <taxon>Alveolata</taxon>
        <taxon>Dinophyceae</taxon>
        <taxon>Suessiales</taxon>
        <taxon>Symbiodiniaceae</taxon>
        <taxon>Symbiodinium</taxon>
    </lineage>
</organism>
<dbReference type="GO" id="GO:0016887">
    <property type="term" value="F:ATP hydrolysis activity"/>
    <property type="evidence" value="ECO:0007669"/>
    <property type="project" value="InterPro"/>
</dbReference>
<dbReference type="CDD" id="cd06261">
    <property type="entry name" value="TM_PBP2"/>
    <property type="match status" value="1"/>
</dbReference>
<proteinExistence type="inferred from homology"/>
<evidence type="ECO:0000256" key="6">
    <source>
        <dbReference type="ARBA" id="ARBA00022840"/>
    </source>
</evidence>
<dbReference type="GO" id="GO:0005524">
    <property type="term" value="F:ATP binding"/>
    <property type="evidence" value="ECO:0007669"/>
    <property type="project" value="UniProtKB-KW"/>
</dbReference>
<feature type="transmembrane region" description="Helical" evidence="9">
    <location>
        <begin position="716"/>
        <end position="735"/>
    </location>
</feature>
<dbReference type="InterPro" id="IPR003593">
    <property type="entry name" value="AAA+_ATPase"/>
</dbReference>
<evidence type="ECO:0000256" key="2">
    <source>
        <dbReference type="ARBA" id="ARBA00008383"/>
    </source>
</evidence>
<feature type="domain" description="ABC transporter" evidence="10">
    <location>
        <begin position="821"/>
        <end position="1060"/>
    </location>
</feature>
<dbReference type="InterPro" id="IPR003673">
    <property type="entry name" value="CoA-Trfase_fam_III"/>
</dbReference>
<keyword evidence="7 9" id="KW-1133">Transmembrane helix</keyword>
<dbReference type="InterPro" id="IPR035906">
    <property type="entry name" value="MetI-like_sf"/>
</dbReference>
<dbReference type="InterPro" id="IPR027417">
    <property type="entry name" value="P-loop_NTPase"/>
</dbReference>
<feature type="transmembrane region" description="Helical" evidence="9">
    <location>
        <begin position="688"/>
        <end position="710"/>
    </location>
</feature>
<feature type="transmembrane region" description="Helical" evidence="9">
    <location>
        <begin position="655"/>
        <end position="681"/>
    </location>
</feature>
<keyword evidence="6" id="KW-0067">ATP-binding</keyword>
<dbReference type="GO" id="GO:0016020">
    <property type="term" value="C:membrane"/>
    <property type="evidence" value="ECO:0007669"/>
    <property type="project" value="UniProtKB-SubCell"/>
</dbReference>
<evidence type="ECO:0000256" key="3">
    <source>
        <dbReference type="ARBA" id="ARBA00022679"/>
    </source>
</evidence>
<dbReference type="PANTHER" id="PTHR48207">
    <property type="entry name" value="SUCCINATE--HYDROXYMETHYLGLUTARATE COA-TRANSFERASE"/>
    <property type="match status" value="1"/>
</dbReference>
<dbReference type="PROSITE" id="PS50928">
    <property type="entry name" value="ABC_TM1"/>
    <property type="match status" value="1"/>
</dbReference>
<comment type="subcellular location">
    <subcellularLocation>
        <location evidence="1">Membrane</location>
        <topology evidence="1">Multi-pass membrane protein</topology>
    </subcellularLocation>
</comment>
<dbReference type="InterPro" id="IPR000515">
    <property type="entry name" value="MetI-like"/>
</dbReference>
<dbReference type="OrthoDB" id="6593433at2759"/>
<dbReference type="SUPFAM" id="SSF161098">
    <property type="entry name" value="MetI-like"/>
    <property type="match status" value="2"/>
</dbReference>
<evidence type="ECO:0000256" key="4">
    <source>
        <dbReference type="ARBA" id="ARBA00022692"/>
    </source>
</evidence>
<keyword evidence="4 9" id="KW-0812">Transmembrane</keyword>
<feature type="domain" description="ABC transmembrane type-1" evidence="11">
    <location>
        <begin position="653"/>
        <end position="842"/>
    </location>
</feature>
<reference evidence="12" key="1">
    <citation type="submission" date="2021-02" db="EMBL/GenBank/DDBJ databases">
        <authorList>
            <person name="Dougan E. K."/>
            <person name="Rhodes N."/>
            <person name="Thang M."/>
            <person name="Chan C."/>
        </authorList>
    </citation>
    <scope>NUCLEOTIDE SEQUENCE</scope>
</reference>
<comment type="similarity">
    <text evidence="2">Belongs to the CoA-transferase III family.</text>
</comment>
<comment type="caution">
    <text evidence="12">The sequence shown here is derived from an EMBL/GenBank/DDBJ whole genome shotgun (WGS) entry which is preliminary data.</text>
</comment>
<keyword evidence="13" id="KW-1185">Reference proteome</keyword>
<evidence type="ECO:0000259" key="11">
    <source>
        <dbReference type="PROSITE" id="PS50928"/>
    </source>
</evidence>
<protein>
    <submittedName>
        <fullName evidence="12">AppF protein</fullName>
    </submittedName>
</protein>
<dbReference type="GO" id="GO:0008410">
    <property type="term" value="F:CoA-transferase activity"/>
    <property type="evidence" value="ECO:0007669"/>
    <property type="project" value="TreeGrafter"/>
</dbReference>
<dbReference type="PROSITE" id="PS50893">
    <property type="entry name" value="ABC_TRANSPORTER_2"/>
    <property type="match status" value="1"/>
</dbReference>
<dbReference type="SMART" id="SM00382">
    <property type="entry name" value="AAA"/>
    <property type="match status" value="1"/>
</dbReference>
<evidence type="ECO:0000256" key="1">
    <source>
        <dbReference type="ARBA" id="ARBA00004141"/>
    </source>
</evidence>
<dbReference type="InterPro" id="IPR044855">
    <property type="entry name" value="CoA-Trfase_III_dom3_sf"/>
</dbReference>
<dbReference type="CDD" id="cd03257">
    <property type="entry name" value="ABC_NikE_OppD_transporters"/>
    <property type="match status" value="1"/>
</dbReference>
<keyword evidence="8 9" id="KW-0472">Membrane</keyword>
<evidence type="ECO:0000256" key="7">
    <source>
        <dbReference type="ARBA" id="ARBA00022989"/>
    </source>
</evidence>
<dbReference type="InterPro" id="IPR003439">
    <property type="entry name" value="ABC_transporter-like_ATP-bd"/>
</dbReference>
<keyword evidence="5" id="KW-0547">Nucleotide-binding</keyword>
<name>A0A813CBY6_9DINO</name>